<evidence type="ECO:0000313" key="1">
    <source>
        <dbReference type="EMBL" id="KAG6793392.1"/>
    </source>
</evidence>
<dbReference type="AlphaFoldDB" id="A0A8X8IXF3"/>
<gene>
    <name evidence="1" type="ORF">POTOM_002600</name>
</gene>
<reference evidence="1" key="1">
    <citation type="journal article" date="2020" name="bioRxiv">
        <title>Hybrid origin of Populus tomentosa Carr. identified through genome sequencing and phylogenomic analysis.</title>
        <authorList>
            <person name="An X."/>
            <person name="Gao K."/>
            <person name="Chen Z."/>
            <person name="Li J."/>
            <person name="Yang X."/>
            <person name="Yang X."/>
            <person name="Zhou J."/>
            <person name="Guo T."/>
            <person name="Zhao T."/>
            <person name="Huang S."/>
            <person name="Miao D."/>
            <person name="Khan W.U."/>
            <person name="Rao P."/>
            <person name="Ye M."/>
            <person name="Lei B."/>
            <person name="Liao W."/>
            <person name="Wang J."/>
            <person name="Ji L."/>
            <person name="Li Y."/>
            <person name="Guo B."/>
            <person name="Mustafa N.S."/>
            <person name="Li S."/>
            <person name="Yun Q."/>
            <person name="Keller S.R."/>
            <person name="Mao J."/>
            <person name="Zhang R."/>
            <person name="Strauss S.H."/>
        </authorList>
    </citation>
    <scope>NUCLEOTIDE SEQUENCE</scope>
    <source>
        <strain evidence="1">GM15</strain>
        <tissue evidence="1">Leaf</tissue>
    </source>
</reference>
<accession>A0A8X8IXF3</accession>
<dbReference type="OrthoDB" id="2402896at2759"/>
<dbReference type="Proteomes" id="UP000886885">
    <property type="component" value="Chromosome 1A"/>
</dbReference>
<proteinExistence type="predicted"/>
<sequence>MAGKKLKTILTYQDAVIAEAIDSALPETQQSSFVNDLSSCVFDHEEDGDFVNAWNGISDACGLRENESLREKFNERDTFNV</sequence>
<organism evidence="1 2">
    <name type="scientific">Populus tomentosa</name>
    <name type="common">Chinese white poplar</name>
    <dbReference type="NCBI Taxonomy" id="118781"/>
    <lineage>
        <taxon>Eukaryota</taxon>
        <taxon>Viridiplantae</taxon>
        <taxon>Streptophyta</taxon>
        <taxon>Embryophyta</taxon>
        <taxon>Tracheophyta</taxon>
        <taxon>Spermatophyta</taxon>
        <taxon>Magnoliopsida</taxon>
        <taxon>eudicotyledons</taxon>
        <taxon>Gunneridae</taxon>
        <taxon>Pentapetalae</taxon>
        <taxon>rosids</taxon>
        <taxon>fabids</taxon>
        <taxon>Malpighiales</taxon>
        <taxon>Salicaceae</taxon>
        <taxon>Saliceae</taxon>
        <taxon>Populus</taxon>
    </lineage>
</organism>
<evidence type="ECO:0000313" key="2">
    <source>
        <dbReference type="Proteomes" id="UP000886885"/>
    </source>
</evidence>
<dbReference type="EMBL" id="JAAWWB010000001">
    <property type="protein sequence ID" value="KAG6793392.1"/>
    <property type="molecule type" value="Genomic_DNA"/>
</dbReference>
<name>A0A8X8IXF3_POPTO</name>
<comment type="caution">
    <text evidence="1">The sequence shown here is derived from an EMBL/GenBank/DDBJ whole genome shotgun (WGS) entry which is preliminary data.</text>
</comment>
<keyword evidence="2" id="KW-1185">Reference proteome</keyword>
<protein>
    <submittedName>
        <fullName evidence="1">Uncharacterized protein</fullName>
    </submittedName>
</protein>